<evidence type="ECO:0000256" key="2">
    <source>
        <dbReference type="ARBA" id="ARBA00022483"/>
    </source>
</evidence>
<dbReference type="InterPro" id="IPR048630">
    <property type="entry name" value="Sec8_M"/>
</dbReference>
<dbReference type="InterPro" id="IPR039682">
    <property type="entry name" value="Sec8/EXOC4"/>
</dbReference>
<keyword evidence="1 4" id="KW-0813">Transport</keyword>
<feature type="compositionally biased region" description="Polar residues" evidence="5">
    <location>
        <begin position="54"/>
        <end position="66"/>
    </location>
</feature>
<comment type="similarity">
    <text evidence="4">Belongs to the SEC8 family.</text>
</comment>
<dbReference type="PANTHER" id="PTHR14146">
    <property type="entry name" value="EXOCYST COMPLEX COMPONENT 4"/>
    <property type="match status" value="1"/>
</dbReference>
<gene>
    <name evidence="8" type="ORF">MPDQ_007260</name>
</gene>
<evidence type="ECO:0000313" key="9">
    <source>
        <dbReference type="Proteomes" id="UP000319663"/>
    </source>
</evidence>
<dbReference type="Pfam" id="PF20652">
    <property type="entry name" value="Sec8_C"/>
    <property type="match status" value="1"/>
</dbReference>
<evidence type="ECO:0000256" key="4">
    <source>
        <dbReference type="RuleBase" id="RU367079"/>
    </source>
</evidence>
<feature type="compositionally biased region" description="Polar residues" evidence="5">
    <location>
        <begin position="629"/>
        <end position="642"/>
    </location>
</feature>
<evidence type="ECO:0000256" key="1">
    <source>
        <dbReference type="ARBA" id="ARBA00022448"/>
    </source>
</evidence>
<reference evidence="8 9" key="1">
    <citation type="submission" date="2019-06" db="EMBL/GenBank/DDBJ databases">
        <title>Wine fermentation using esterase from Monascus purpureus.</title>
        <authorList>
            <person name="Geng C."/>
            <person name="Zhang Y."/>
        </authorList>
    </citation>
    <scope>NUCLEOTIDE SEQUENCE [LARGE SCALE GENOMIC DNA]</scope>
    <source>
        <strain evidence="8">HQ1</strain>
    </source>
</reference>
<organism evidence="8 9">
    <name type="scientific">Monascus purpureus</name>
    <name type="common">Red mold</name>
    <name type="synonym">Monascus anka</name>
    <dbReference type="NCBI Taxonomy" id="5098"/>
    <lineage>
        <taxon>Eukaryota</taxon>
        <taxon>Fungi</taxon>
        <taxon>Dikarya</taxon>
        <taxon>Ascomycota</taxon>
        <taxon>Pezizomycotina</taxon>
        <taxon>Eurotiomycetes</taxon>
        <taxon>Eurotiomycetidae</taxon>
        <taxon>Eurotiales</taxon>
        <taxon>Aspergillaceae</taxon>
        <taxon>Monascus</taxon>
    </lineage>
</organism>
<dbReference type="InterPro" id="IPR007191">
    <property type="entry name" value="Sec8_exocyst_N"/>
</dbReference>
<dbReference type="AlphaFoldDB" id="A0A507QVW3"/>
<comment type="caution">
    <text evidence="8">The sequence shown here is derived from an EMBL/GenBank/DDBJ whole genome shotgun (WGS) entry which is preliminary data.</text>
</comment>
<evidence type="ECO:0000259" key="6">
    <source>
        <dbReference type="Pfam" id="PF04048"/>
    </source>
</evidence>
<dbReference type="GO" id="GO:0090522">
    <property type="term" value="P:vesicle tethering involved in exocytosis"/>
    <property type="evidence" value="ECO:0007669"/>
    <property type="project" value="UniProtKB-UniRule"/>
</dbReference>
<protein>
    <recommendedName>
        <fullName evidence="4">Exocyst complex component Sec8</fullName>
    </recommendedName>
</protein>
<comment type="function">
    <text evidence="4">Component of the exocyst complex involved in the docking of exocytic vesicles with fusion sites on the plasma membrane.</text>
</comment>
<dbReference type="GO" id="GO:0006612">
    <property type="term" value="P:protein targeting to membrane"/>
    <property type="evidence" value="ECO:0007669"/>
    <property type="project" value="UniProtKB-UniRule"/>
</dbReference>
<feature type="domain" description="Exocyst complex component Sec8 N-terminal" evidence="6">
    <location>
        <begin position="144"/>
        <end position="283"/>
    </location>
</feature>
<dbReference type="PANTHER" id="PTHR14146:SF0">
    <property type="entry name" value="EXOCYST COMPLEX COMPONENT 4"/>
    <property type="match status" value="1"/>
</dbReference>
<evidence type="ECO:0000313" key="8">
    <source>
        <dbReference type="EMBL" id="TQB71753.1"/>
    </source>
</evidence>
<dbReference type="Pfam" id="PF04048">
    <property type="entry name" value="Sec8_N"/>
    <property type="match status" value="1"/>
</dbReference>
<dbReference type="GO" id="GO:0000145">
    <property type="term" value="C:exocyst"/>
    <property type="evidence" value="ECO:0007669"/>
    <property type="project" value="UniProtKB-UniRule"/>
</dbReference>
<evidence type="ECO:0000256" key="5">
    <source>
        <dbReference type="SAM" id="MobiDB-lite"/>
    </source>
</evidence>
<dbReference type="GO" id="GO:0006893">
    <property type="term" value="P:Golgi to plasma membrane transport"/>
    <property type="evidence" value="ECO:0007669"/>
    <property type="project" value="TreeGrafter"/>
</dbReference>
<sequence>MNGRSGYSNGYSDAGRYDRNDGGHDNNSGLGADTYGGSRGREHRPGGYGGFQFEDTQLLPSATSRSPARGHDQGYRDRQPSKSRSRTRDAGSRTRDVESATRRQKLRDVSPREEYTSSRAREVNRLDTTIGDGSNGNAGGTQAIEDLLQSIQRDWDFMASDDCVPVQVALQLMDTSTLGKADRESDFLRMREQIQKTLKSIVNEHHQGFNSSIGTYHKIQSSIQSSQARVRNLRNSLDQAKAGLLLTKPELNGLATSSRKYDEVLQLFSQIEELQSLPEKLESQISDKRFLSAIDVLHDAFRLLRRSELENIGSLADLRAYFNNQETSLTDILVEELHDHLYLKSPYCSDRWKPPVPEGENDSDPAPGWMGTVSWERPVYSFLAKLDASTPMMDDASRNPEADTFYYIQLLIEALNKMGHLDVAVDRIEQRLPVELFAVVDKTNTEVDSRYPTLTRSLGSQDSKANLPTEIIKSRGHVLTEYLWALYSKFEAIAEGHRVVHDVITAIVDREGLAKGSTLTGGFKELWKLYQSEIRSLLHDYLATDGDYSFRLGGEETNPRNGLIMGQRDKNKVAKRTSLLDMRSVLTSMQKMFKLSEMEQNTEMKTERDELDELLRTSVPGLVSKSRQKATTTETSRTRQGNSGTGHKILIEPSVFNISLLLPPSLSFIQRLKDIVPVDTDIATSTLTSFLDDFLVNVFLPQLDDTVTDLCTFNLIAADAFIEDPQWAKVSPRPVFKATIVTKVSPRGAGQRLKAAAAFAESGEVYDVVAELRGATGERKRELIDKGIDLLLKSTDETPLEPYDIVSDPKTVVALSLLHNSMQWLASHLAKLRQNPSTSESSRPPSQSESMHHGPRSRRWTLITAMRPQRDSFSQPVYLPLNNVTANALDTTLQSLRKLATTALFALHIDIRCGIIHMLTKTMAGPEPQAIRTSVPATPSPNLNVNWWHILLNQPTAASSTVLQLNSDLIAFDTSISSYLGPEDRWFMTSGLARFVDRVFVACSRYIGAMNDNGALRLQLDVLVLQQNLKNIIIDPTAEEPEVVALPRSAKFLEWFLEGADKALDYAKEEKEIYTKNSQEALALGIDEPFTYDELKELVELCFSEILRGPRGAENREDFMAAKKASADAMLRLNEIMWDSK</sequence>
<feature type="region of interest" description="Disordered" evidence="5">
    <location>
        <begin position="1"/>
        <end position="121"/>
    </location>
</feature>
<accession>A0A507QVW3</accession>
<feature type="region of interest" description="Disordered" evidence="5">
    <location>
        <begin position="833"/>
        <end position="857"/>
    </location>
</feature>
<dbReference type="Proteomes" id="UP000319663">
    <property type="component" value="Unassembled WGS sequence"/>
</dbReference>
<keyword evidence="3 4" id="KW-0653">Protein transport</keyword>
<feature type="compositionally biased region" description="Polar residues" evidence="5">
    <location>
        <begin position="1"/>
        <end position="11"/>
    </location>
</feature>
<dbReference type="STRING" id="5098.A0A507QVW3"/>
<proteinExistence type="inferred from homology"/>
<feature type="region of interest" description="Disordered" evidence="5">
    <location>
        <begin position="624"/>
        <end position="644"/>
    </location>
</feature>
<keyword evidence="2 4" id="KW-0268">Exocytosis</keyword>
<dbReference type="EMBL" id="VIFY01000074">
    <property type="protein sequence ID" value="TQB71753.1"/>
    <property type="molecule type" value="Genomic_DNA"/>
</dbReference>
<evidence type="ECO:0000259" key="7">
    <source>
        <dbReference type="Pfam" id="PF20652"/>
    </source>
</evidence>
<feature type="compositionally biased region" description="Basic and acidic residues" evidence="5">
    <location>
        <begin position="15"/>
        <end position="24"/>
    </location>
</feature>
<feature type="compositionally biased region" description="Basic and acidic residues" evidence="5">
    <location>
        <begin position="69"/>
        <end position="121"/>
    </location>
</feature>
<keyword evidence="9" id="KW-1185">Reference proteome</keyword>
<dbReference type="GO" id="GO:0015031">
    <property type="term" value="P:protein transport"/>
    <property type="evidence" value="ECO:0007669"/>
    <property type="project" value="UniProtKB-KW"/>
</dbReference>
<evidence type="ECO:0000256" key="3">
    <source>
        <dbReference type="ARBA" id="ARBA00022927"/>
    </source>
</evidence>
<dbReference type="GO" id="GO:0006904">
    <property type="term" value="P:vesicle docking involved in exocytosis"/>
    <property type="evidence" value="ECO:0007669"/>
    <property type="project" value="InterPro"/>
</dbReference>
<feature type="domain" description="Exocyst complex component Sec8 middle helical bundle" evidence="7">
    <location>
        <begin position="399"/>
        <end position="666"/>
    </location>
</feature>
<name>A0A507QVW3_MONPU</name>
<feature type="compositionally biased region" description="Low complexity" evidence="5">
    <location>
        <begin position="836"/>
        <end position="849"/>
    </location>
</feature>